<feature type="compositionally biased region" description="Low complexity" evidence="1">
    <location>
        <begin position="524"/>
        <end position="542"/>
    </location>
</feature>
<dbReference type="EMBL" id="JAPZBR010000002">
    <property type="protein sequence ID" value="KAJ5362380.1"/>
    <property type="molecule type" value="Genomic_DNA"/>
</dbReference>
<evidence type="ECO:0000256" key="1">
    <source>
        <dbReference type="SAM" id="MobiDB-lite"/>
    </source>
</evidence>
<reference evidence="2" key="2">
    <citation type="journal article" date="2023" name="IMA Fungus">
        <title>Comparative genomic study of the Penicillium genus elucidates a diverse pangenome and 15 lateral gene transfer events.</title>
        <authorList>
            <person name="Petersen C."/>
            <person name="Sorensen T."/>
            <person name="Nielsen M.R."/>
            <person name="Sondergaard T.E."/>
            <person name="Sorensen J.L."/>
            <person name="Fitzpatrick D.A."/>
            <person name="Frisvad J.C."/>
            <person name="Nielsen K.L."/>
        </authorList>
    </citation>
    <scope>NUCLEOTIDE SEQUENCE</scope>
    <source>
        <strain evidence="2">IBT 35675</strain>
    </source>
</reference>
<name>A0A9W9V0V3_PENBR</name>
<evidence type="ECO:0000313" key="2">
    <source>
        <dbReference type="EMBL" id="KAJ5362380.1"/>
    </source>
</evidence>
<protein>
    <recommendedName>
        <fullName evidence="4">Ankyrin</fullName>
    </recommendedName>
</protein>
<reference evidence="2" key="1">
    <citation type="submission" date="2022-12" db="EMBL/GenBank/DDBJ databases">
        <authorList>
            <person name="Petersen C."/>
        </authorList>
    </citation>
    <scope>NUCLEOTIDE SEQUENCE</scope>
    <source>
        <strain evidence="2">IBT 35675</strain>
    </source>
</reference>
<keyword evidence="3" id="KW-1185">Reference proteome</keyword>
<comment type="caution">
    <text evidence="2">The sequence shown here is derived from an EMBL/GenBank/DDBJ whole genome shotgun (WGS) entry which is preliminary data.</text>
</comment>
<evidence type="ECO:0000313" key="3">
    <source>
        <dbReference type="Proteomes" id="UP001148299"/>
    </source>
</evidence>
<dbReference type="AlphaFoldDB" id="A0A9W9V0V3"/>
<dbReference type="Proteomes" id="UP001148299">
    <property type="component" value="Unassembled WGS sequence"/>
</dbReference>
<feature type="compositionally biased region" description="Basic residues" evidence="1">
    <location>
        <begin position="543"/>
        <end position="559"/>
    </location>
</feature>
<dbReference type="Gene3D" id="1.25.40.20">
    <property type="entry name" value="Ankyrin repeat-containing domain"/>
    <property type="match status" value="1"/>
</dbReference>
<gene>
    <name evidence="2" type="ORF">N7541_003224</name>
</gene>
<dbReference type="InterPro" id="IPR036770">
    <property type="entry name" value="Ankyrin_rpt-contain_sf"/>
</dbReference>
<proteinExistence type="predicted"/>
<dbReference type="SUPFAM" id="SSF48403">
    <property type="entry name" value="Ankyrin repeat"/>
    <property type="match status" value="1"/>
</dbReference>
<organism evidence="2 3">
    <name type="scientific">Penicillium brevicompactum</name>
    <dbReference type="NCBI Taxonomy" id="5074"/>
    <lineage>
        <taxon>Eukaryota</taxon>
        <taxon>Fungi</taxon>
        <taxon>Dikarya</taxon>
        <taxon>Ascomycota</taxon>
        <taxon>Pezizomycotina</taxon>
        <taxon>Eurotiomycetes</taxon>
        <taxon>Eurotiomycetidae</taxon>
        <taxon>Eurotiales</taxon>
        <taxon>Aspergillaceae</taxon>
        <taxon>Penicillium</taxon>
    </lineage>
</organism>
<evidence type="ECO:0008006" key="4">
    <source>
        <dbReference type="Google" id="ProtNLM"/>
    </source>
</evidence>
<accession>A0A9W9V0V3</accession>
<sequence>MPVFAPGPHETHTWTLPVWDVIFDRLTSGKVTSPHLNMGSGKPLSHRTAKQQIDWATKLDLSSLDQKTIDKILNRFFGFSAGTQYLEESKIHVLHQLGEKHAPLHKRVEGWLSKRETRNEFHSRIEFYSSYRDAMDNLEKVMIWPRAIDSLPFKTNITYDVAVKCSGCFLFLCEKKLAMIEGYDLSGRNWLEAAFVGENTELLTYLATNMDTRDMIKPRDIKINDRAETHILLAFLRYNAYEAFEIALDRMTDDWTVKPDKLKEIFDPATMSELCAIAPPSVAKALYSKGINIGNVECEDHPVGAQLESSWHMAAAFNPEALAMVKWLDKFSTLTPNVRNNYNQTPLMYAANFEQPGAIAWLCENSDLTLSRFEDGPPGYALLCAAKSCYENSVEIFSIILDKMPKQIMSIEYGKTCGTQIAAGLVRHRENLSTGQVKAPGLREVERQQVYKMQALVRRLPSNWPGSTWHLALEAYANDNGVGVLKHSMGTETRCTRSNSTRRRRAMRVTREALDIEDEDDHYNSAASGNSSLSYSTTSTLYPRHHSKNRYASRSRSRGRQGILSRSRDAGNRISKMLRWR</sequence>
<feature type="region of interest" description="Disordered" evidence="1">
    <location>
        <begin position="497"/>
        <end position="581"/>
    </location>
</feature>